<dbReference type="EMBL" id="BTGU01000029">
    <property type="protein sequence ID" value="GMN48760.1"/>
    <property type="molecule type" value="Genomic_DNA"/>
</dbReference>
<protein>
    <submittedName>
        <fullName evidence="1">Uncharacterized protein</fullName>
    </submittedName>
</protein>
<reference evidence="1" key="1">
    <citation type="submission" date="2023-07" db="EMBL/GenBank/DDBJ databases">
        <title>draft genome sequence of fig (Ficus carica).</title>
        <authorList>
            <person name="Takahashi T."/>
            <person name="Nishimura K."/>
        </authorList>
    </citation>
    <scope>NUCLEOTIDE SEQUENCE</scope>
</reference>
<evidence type="ECO:0000313" key="1">
    <source>
        <dbReference type="EMBL" id="GMN48760.1"/>
    </source>
</evidence>
<dbReference type="AlphaFoldDB" id="A0AA88D8T1"/>
<keyword evidence="2" id="KW-1185">Reference proteome</keyword>
<gene>
    <name evidence="1" type="ORF">TIFTF001_017922</name>
</gene>
<accession>A0AA88D8T1</accession>
<organism evidence="1 2">
    <name type="scientific">Ficus carica</name>
    <name type="common">Common fig</name>
    <dbReference type="NCBI Taxonomy" id="3494"/>
    <lineage>
        <taxon>Eukaryota</taxon>
        <taxon>Viridiplantae</taxon>
        <taxon>Streptophyta</taxon>
        <taxon>Embryophyta</taxon>
        <taxon>Tracheophyta</taxon>
        <taxon>Spermatophyta</taxon>
        <taxon>Magnoliopsida</taxon>
        <taxon>eudicotyledons</taxon>
        <taxon>Gunneridae</taxon>
        <taxon>Pentapetalae</taxon>
        <taxon>rosids</taxon>
        <taxon>fabids</taxon>
        <taxon>Rosales</taxon>
        <taxon>Moraceae</taxon>
        <taxon>Ficeae</taxon>
        <taxon>Ficus</taxon>
    </lineage>
</organism>
<name>A0AA88D8T1_FICCA</name>
<evidence type="ECO:0000313" key="2">
    <source>
        <dbReference type="Proteomes" id="UP001187192"/>
    </source>
</evidence>
<proteinExistence type="predicted"/>
<comment type="caution">
    <text evidence="1">The sequence shown here is derived from an EMBL/GenBank/DDBJ whole genome shotgun (WGS) entry which is preliminary data.</text>
</comment>
<sequence>MIGLIVSYATVSRSSAPSSPKPNGSSLFLRDGDGDDDDIVERLVTVQRICSLGLLVFVAGLVGFRWSPVASSVDSDEVWGSENDATVSQSPMPSSINFGNLDLF</sequence>
<dbReference type="Proteomes" id="UP001187192">
    <property type="component" value="Unassembled WGS sequence"/>
</dbReference>